<proteinExistence type="predicted"/>
<sequence length="48" mass="5892">MLKNIVYFITKKLPEYMGLKLQRKKKSEAQKQGENWIEDFDERERDCL</sequence>
<accession>A0A433VFY1</accession>
<name>A0A433VFY1_9CYAN</name>
<reference evidence="1" key="2">
    <citation type="journal article" date="2019" name="Genome Biol. Evol.">
        <title>Day and night: Metabolic profiles and evolutionary relationships of six axenic non-marine cyanobacteria.</title>
        <authorList>
            <person name="Will S.E."/>
            <person name="Henke P."/>
            <person name="Boedeker C."/>
            <person name="Huang S."/>
            <person name="Brinkmann H."/>
            <person name="Rohde M."/>
            <person name="Jarek M."/>
            <person name="Friedl T."/>
            <person name="Seufert S."/>
            <person name="Schumacher M."/>
            <person name="Overmann J."/>
            <person name="Neumann-Schaal M."/>
            <person name="Petersen J."/>
        </authorList>
    </citation>
    <scope>NUCLEOTIDE SEQUENCE [LARGE SCALE GENOMIC DNA]</scope>
    <source>
        <strain evidence="1">PCC 7102</strain>
    </source>
</reference>
<evidence type="ECO:0000313" key="2">
    <source>
        <dbReference type="Proteomes" id="UP000271624"/>
    </source>
</evidence>
<keyword evidence="2" id="KW-1185">Reference proteome</keyword>
<dbReference type="Proteomes" id="UP000271624">
    <property type="component" value="Unassembled WGS sequence"/>
</dbReference>
<dbReference type="OrthoDB" id="517167at2"/>
<dbReference type="AlphaFoldDB" id="A0A433VFY1"/>
<protein>
    <submittedName>
        <fullName evidence="1">Uncharacterized protein</fullName>
    </submittedName>
</protein>
<organism evidence="1 2">
    <name type="scientific">Dulcicalothrix desertica PCC 7102</name>
    <dbReference type="NCBI Taxonomy" id="232991"/>
    <lineage>
        <taxon>Bacteria</taxon>
        <taxon>Bacillati</taxon>
        <taxon>Cyanobacteriota</taxon>
        <taxon>Cyanophyceae</taxon>
        <taxon>Nostocales</taxon>
        <taxon>Calotrichaceae</taxon>
        <taxon>Dulcicalothrix</taxon>
    </lineage>
</organism>
<dbReference type="RefSeq" id="WP_158632847.1">
    <property type="nucleotide sequence ID" value="NZ_RSCL01000009.1"/>
</dbReference>
<gene>
    <name evidence="1" type="ORF">DSM106972_038250</name>
</gene>
<comment type="caution">
    <text evidence="1">The sequence shown here is derived from an EMBL/GenBank/DDBJ whole genome shotgun (WGS) entry which is preliminary data.</text>
</comment>
<dbReference type="EMBL" id="RSCL01000009">
    <property type="protein sequence ID" value="RUT05004.1"/>
    <property type="molecule type" value="Genomic_DNA"/>
</dbReference>
<evidence type="ECO:0000313" key="1">
    <source>
        <dbReference type="EMBL" id="RUT05004.1"/>
    </source>
</evidence>
<reference evidence="1" key="1">
    <citation type="submission" date="2018-12" db="EMBL/GenBank/DDBJ databases">
        <authorList>
            <person name="Will S."/>
            <person name="Neumann-Schaal M."/>
            <person name="Henke P."/>
        </authorList>
    </citation>
    <scope>NUCLEOTIDE SEQUENCE</scope>
    <source>
        <strain evidence="1">PCC 7102</strain>
    </source>
</reference>